<gene>
    <name evidence="2" type="ORF">Pla108_27010</name>
</gene>
<dbReference type="InterPro" id="IPR001623">
    <property type="entry name" value="DnaJ_domain"/>
</dbReference>
<reference evidence="2 3" key="1">
    <citation type="submission" date="2019-02" db="EMBL/GenBank/DDBJ databases">
        <title>Deep-cultivation of Planctomycetes and their phenomic and genomic characterization uncovers novel biology.</title>
        <authorList>
            <person name="Wiegand S."/>
            <person name="Jogler M."/>
            <person name="Boedeker C."/>
            <person name="Pinto D."/>
            <person name="Vollmers J."/>
            <person name="Rivas-Marin E."/>
            <person name="Kohn T."/>
            <person name="Peeters S.H."/>
            <person name="Heuer A."/>
            <person name="Rast P."/>
            <person name="Oberbeckmann S."/>
            <person name="Bunk B."/>
            <person name="Jeske O."/>
            <person name="Meyerdierks A."/>
            <person name="Storesund J.E."/>
            <person name="Kallscheuer N."/>
            <person name="Luecker S."/>
            <person name="Lage O.M."/>
            <person name="Pohl T."/>
            <person name="Merkel B.J."/>
            <person name="Hornburger P."/>
            <person name="Mueller R.-W."/>
            <person name="Bruemmer F."/>
            <person name="Labrenz M."/>
            <person name="Spormann A.M."/>
            <person name="Op Den Camp H."/>
            <person name="Overmann J."/>
            <person name="Amann R."/>
            <person name="Jetten M.S.M."/>
            <person name="Mascher T."/>
            <person name="Medema M.H."/>
            <person name="Devos D.P."/>
            <person name="Kaster A.-K."/>
            <person name="Ovreas L."/>
            <person name="Rohde M."/>
            <person name="Galperin M.Y."/>
            <person name="Jogler C."/>
        </authorList>
    </citation>
    <scope>NUCLEOTIDE SEQUENCE [LARGE SCALE GENOMIC DNA]</scope>
    <source>
        <strain evidence="2 3">Pla108</strain>
    </source>
</reference>
<protein>
    <submittedName>
        <fullName evidence="2">DnaJ domain protein</fullName>
    </submittedName>
</protein>
<dbReference type="Pfam" id="PF00226">
    <property type="entry name" value="DnaJ"/>
    <property type="match status" value="1"/>
</dbReference>
<dbReference type="Gene3D" id="1.10.287.110">
    <property type="entry name" value="DnaJ domain"/>
    <property type="match status" value="1"/>
</dbReference>
<name>A0A5C6ACP3_9BACT</name>
<feature type="domain" description="J" evidence="1">
    <location>
        <begin position="5"/>
        <end position="79"/>
    </location>
</feature>
<keyword evidence="3" id="KW-1185">Reference proteome</keyword>
<dbReference type="OrthoDB" id="9779889at2"/>
<sequence length="355" mass="39802">MTVETACQVLGVNRTSLNCALLKTAYRTLAKRHHPDTPGGDPALFLEVNEAFDTLQAFLRGEALNPVTPPKKSLSLQLGSTTATLRIPENVSPQRTLEHFKKAGAIDKKWRFSHIDRDDQTFVPRSWDDPVGVMGLKTTDAIVCFDPLEVERVRTLRFRALEGREGTPKPPPRVDTLQRMSVELPAIEAALASAETYKIANGFPLYENDKEGRERAGRTWDLCYRRVYRDFSAIQVRILNAADELVGEYRFDVNPRAVTSTERVHGRSDAKIAVAGAYRSEGPNLIGDGWNNDRDLEPYSSDSLLTKWVPLEKYEKSRYYKLLQEGIGGRHSKPALEAGDQLHAIGQQQRRLSAG</sequence>
<evidence type="ECO:0000313" key="2">
    <source>
        <dbReference type="EMBL" id="TWT96925.1"/>
    </source>
</evidence>
<evidence type="ECO:0000313" key="3">
    <source>
        <dbReference type="Proteomes" id="UP000317421"/>
    </source>
</evidence>
<dbReference type="SUPFAM" id="SSF46565">
    <property type="entry name" value="Chaperone J-domain"/>
    <property type="match status" value="1"/>
</dbReference>
<dbReference type="InterPro" id="IPR036869">
    <property type="entry name" value="J_dom_sf"/>
</dbReference>
<dbReference type="PROSITE" id="PS50076">
    <property type="entry name" value="DNAJ_2"/>
    <property type="match status" value="1"/>
</dbReference>
<accession>A0A5C6ACP3</accession>
<dbReference type="CDD" id="cd06257">
    <property type="entry name" value="DnaJ"/>
    <property type="match status" value="1"/>
</dbReference>
<dbReference type="EMBL" id="SJPR01000003">
    <property type="protein sequence ID" value="TWT96925.1"/>
    <property type="molecule type" value="Genomic_DNA"/>
</dbReference>
<dbReference type="SMART" id="SM00271">
    <property type="entry name" value="DnaJ"/>
    <property type="match status" value="1"/>
</dbReference>
<dbReference type="AlphaFoldDB" id="A0A5C6ACP3"/>
<comment type="caution">
    <text evidence="2">The sequence shown here is derived from an EMBL/GenBank/DDBJ whole genome shotgun (WGS) entry which is preliminary data.</text>
</comment>
<dbReference type="RefSeq" id="WP_146445425.1">
    <property type="nucleotide sequence ID" value="NZ_SJPR01000003.1"/>
</dbReference>
<proteinExistence type="predicted"/>
<dbReference type="Proteomes" id="UP000317421">
    <property type="component" value="Unassembled WGS sequence"/>
</dbReference>
<evidence type="ECO:0000259" key="1">
    <source>
        <dbReference type="PROSITE" id="PS50076"/>
    </source>
</evidence>
<organism evidence="2 3">
    <name type="scientific">Botrimarina colliarenosi</name>
    <dbReference type="NCBI Taxonomy" id="2528001"/>
    <lineage>
        <taxon>Bacteria</taxon>
        <taxon>Pseudomonadati</taxon>
        <taxon>Planctomycetota</taxon>
        <taxon>Planctomycetia</taxon>
        <taxon>Pirellulales</taxon>
        <taxon>Lacipirellulaceae</taxon>
        <taxon>Botrimarina</taxon>
    </lineage>
</organism>